<dbReference type="PANTHER" id="PTHR36168">
    <property type="entry name" value="CHROMOSOME 1, WHOLE GENOME SHOTGUN SEQUENCE"/>
    <property type="match status" value="1"/>
</dbReference>
<keyword evidence="5" id="KW-1185">Reference proteome</keyword>
<dbReference type="InterPro" id="IPR056808">
    <property type="entry name" value="HTH_AAA"/>
</dbReference>
<evidence type="ECO:0000313" key="4">
    <source>
        <dbReference type="EMBL" id="KNZ52272.1"/>
    </source>
</evidence>
<accession>A0A0L6UVI6</accession>
<feature type="transmembrane region" description="Helical" evidence="2">
    <location>
        <begin position="68"/>
        <end position="93"/>
    </location>
</feature>
<keyword evidence="2" id="KW-0812">Transmembrane</keyword>
<dbReference type="AlphaFoldDB" id="A0A0L6UVI6"/>
<dbReference type="OrthoDB" id="511599at2759"/>
<dbReference type="SUPFAM" id="SSF52540">
    <property type="entry name" value="P-loop containing nucleoside triphosphate hydrolases"/>
    <property type="match status" value="1"/>
</dbReference>
<dbReference type="Proteomes" id="UP000037035">
    <property type="component" value="Unassembled WGS sequence"/>
</dbReference>
<sequence length="630" mass="71340">MTIMGLTTIVRREAMQGMIRRRAPRRSAQDNAGWRYPNGRPFRTSSSSAAGNHQQHSPPPASSWSDGVAAQAIFGSLGGVFILGFGGSALFSFKYISITLGMYKHSVLKKMAVAFEPGKHGYDPVLVLDKASKRVPNKPELSRPSYKTQLGDSEEAQEEDDHDDQEGPESIEEIAWIPRREQAIIDQIIHGQLAGQYWLITGPKGTGKFSLIADAMTRNQADGKQKPHLSRSCPLQKRKKKKSFLLLLWSVAVCECSDNLEIFRLRLGKCLNFEYAEDYIGGLFSRRDPREGGPLVDIERALNKLEKLTLPCIYVKVAVDYHTKHLRPLILVFNNIHHLRQTDEGSYSLLLQLQQRAESWSQAGIVTFVFCSDDHWPYALLKKNAARMSVLTVKDLSKDEAVRAVRTERKKLWLEDRPLNDPEIDQLWSLVGGRIAHLSAAMKHKDMILAAKLIIEREKQWLLSRIGLIVVCISTFFLFSFVSINFYTLREAPMFFFSARTATMKWASSSFLLMQALVKNADEAAGSQHHSKGLAYSAARQVMTRTDFLSQLDHENMIWIDTDYHIQPNSMVMLNVIRELCNEPDFQERLDSVLGRIGDIESLGRTRELLWKSGKDGQGVLNVKLEDRPH</sequence>
<dbReference type="STRING" id="27349.A0A0L6UVI6"/>
<feature type="region of interest" description="Disordered" evidence="1">
    <location>
        <begin position="17"/>
        <end position="65"/>
    </location>
</feature>
<feature type="compositionally biased region" description="Polar residues" evidence="1">
    <location>
        <begin position="43"/>
        <end position="56"/>
    </location>
</feature>
<dbReference type="Pfam" id="PF24913">
    <property type="entry name" value="WHD_AAA_fung"/>
    <property type="match status" value="1"/>
</dbReference>
<evidence type="ECO:0000256" key="1">
    <source>
        <dbReference type="SAM" id="MobiDB-lite"/>
    </source>
</evidence>
<dbReference type="InterPro" id="IPR027417">
    <property type="entry name" value="P-loop_NTPase"/>
</dbReference>
<feature type="domain" description="AAA protein C-terminal winged helix" evidence="3">
    <location>
        <begin position="504"/>
        <end position="601"/>
    </location>
</feature>
<comment type="caution">
    <text evidence="4">The sequence shown here is derived from an EMBL/GenBank/DDBJ whole genome shotgun (WGS) entry which is preliminary data.</text>
</comment>
<name>A0A0L6UVI6_9BASI</name>
<keyword evidence="2" id="KW-0472">Membrane</keyword>
<dbReference type="VEuPathDB" id="FungiDB:VP01_362g14"/>
<dbReference type="EMBL" id="LAVV01008646">
    <property type="protein sequence ID" value="KNZ52272.1"/>
    <property type="molecule type" value="Genomic_DNA"/>
</dbReference>
<organism evidence="4 5">
    <name type="scientific">Puccinia sorghi</name>
    <dbReference type="NCBI Taxonomy" id="27349"/>
    <lineage>
        <taxon>Eukaryota</taxon>
        <taxon>Fungi</taxon>
        <taxon>Dikarya</taxon>
        <taxon>Basidiomycota</taxon>
        <taxon>Pucciniomycotina</taxon>
        <taxon>Pucciniomycetes</taxon>
        <taxon>Pucciniales</taxon>
        <taxon>Pucciniaceae</taxon>
        <taxon>Puccinia</taxon>
    </lineage>
</organism>
<evidence type="ECO:0000313" key="5">
    <source>
        <dbReference type="Proteomes" id="UP000037035"/>
    </source>
</evidence>
<gene>
    <name evidence="4" type="ORF">VP01_362g14</name>
</gene>
<evidence type="ECO:0000259" key="3">
    <source>
        <dbReference type="Pfam" id="PF24913"/>
    </source>
</evidence>
<keyword evidence="2" id="KW-1133">Transmembrane helix</keyword>
<proteinExistence type="predicted"/>
<feature type="compositionally biased region" description="Acidic residues" evidence="1">
    <location>
        <begin position="152"/>
        <end position="169"/>
    </location>
</feature>
<feature type="transmembrane region" description="Helical" evidence="2">
    <location>
        <begin position="462"/>
        <end position="487"/>
    </location>
</feature>
<dbReference type="PANTHER" id="PTHR36168:SF1">
    <property type="entry name" value="ORC1-LIKE AAA ATPASE DOMAIN-CONTAINING PROTEIN"/>
    <property type="match status" value="1"/>
</dbReference>
<reference evidence="4 5" key="1">
    <citation type="submission" date="2015-08" db="EMBL/GenBank/DDBJ databases">
        <title>Next Generation Sequencing and Analysis of the Genome of Puccinia sorghi L Schw, the Causal Agent of Maize Common Rust.</title>
        <authorList>
            <person name="Rochi L."/>
            <person name="Burguener G."/>
            <person name="Darino M."/>
            <person name="Turjanski A."/>
            <person name="Kreff E."/>
            <person name="Dieguez M.J."/>
            <person name="Sacco F."/>
        </authorList>
    </citation>
    <scope>NUCLEOTIDE SEQUENCE [LARGE SCALE GENOMIC DNA]</scope>
    <source>
        <strain evidence="4 5">RO10H11247</strain>
    </source>
</reference>
<evidence type="ECO:0000256" key="2">
    <source>
        <dbReference type="SAM" id="Phobius"/>
    </source>
</evidence>
<feature type="region of interest" description="Disordered" evidence="1">
    <location>
        <begin position="134"/>
        <end position="169"/>
    </location>
</feature>
<protein>
    <recommendedName>
        <fullName evidence="3">AAA protein C-terminal winged helix domain-containing protein</fullName>
    </recommendedName>
</protein>